<dbReference type="AlphaFoldDB" id="A0A923HRX9"/>
<protein>
    <recommendedName>
        <fullName evidence="5">DUF4124 domain-containing protein</fullName>
    </recommendedName>
</protein>
<evidence type="ECO:0000256" key="2">
    <source>
        <dbReference type="SAM" id="SignalP"/>
    </source>
</evidence>
<evidence type="ECO:0000313" key="3">
    <source>
        <dbReference type="EMBL" id="MBC3881377.1"/>
    </source>
</evidence>
<feature type="chain" id="PRO_5037056992" description="DUF4124 domain-containing protein" evidence="2">
    <location>
        <begin position="26"/>
        <end position="161"/>
    </location>
</feature>
<evidence type="ECO:0000313" key="4">
    <source>
        <dbReference type="Proteomes" id="UP000627446"/>
    </source>
</evidence>
<comment type="caution">
    <text evidence="3">The sequence shown here is derived from an EMBL/GenBank/DDBJ whole genome shotgun (WGS) entry which is preliminary data.</text>
</comment>
<name>A0A923HRX9_9BURK</name>
<organism evidence="3 4">
    <name type="scientific">Undibacterium nitidum</name>
    <dbReference type="NCBI Taxonomy" id="2762298"/>
    <lineage>
        <taxon>Bacteria</taxon>
        <taxon>Pseudomonadati</taxon>
        <taxon>Pseudomonadota</taxon>
        <taxon>Betaproteobacteria</taxon>
        <taxon>Burkholderiales</taxon>
        <taxon>Oxalobacteraceae</taxon>
        <taxon>Undibacterium</taxon>
    </lineage>
</organism>
<feature type="signal peptide" evidence="2">
    <location>
        <begin position="1"/>
        <end position="25"/>
    </location>
</feature>
<accession>A0A923HRX9</accession>
<keyword evidence="4" id="KW-1185">Reference proteome</keyword>
<evidence type="ECO:0000256" key="1">
    <source>
        <dbReference type="SAM" id="MobiDB-lite"/>
    </source>
</evidence>
<sequence length="161" mass="18240">MLSRSHLKQALLCLIAISFASTTSAQVLECRDSNGKKLFASVCPKGSTQVREVEILSPPTETKAVKEYNARAKLRMLERDEEFRTRELKKQEADAGKRDNQRQIDNKCYEDKKKLSGLLIEGPIEVGKESDGTPIYMDDKKRLESIKDLGERLKACKFDSD</sequence>
<evidence type="ECO:0008006" key="5">
    <source>
        <dbReference type="Google" id="ProtNLM"/>
    </source>
</evidence>
<reference evidence="3" key="1">
    <citation type="submission" date="2020-08" db="EMBL/GenBank/DDBJ databases">
        <title>Novel species isolated from subtropical streams in China.</title>
        <authorList>
            <person name="Lu H."/>
        </authorList>
    </citation>
    <scope>NUCLEOTIDE SEQUENCE</scope>
    <source>
        <strain evidence="3">LX22W</strain>
    </source>
</reference>
<dbReference type="RefSeq" id="WP_186916105.1">
    <property type="nucleotide sequence ID" value="NZ_JACOFZ010000002.1"/>
</dbReference>
<keyword evidence="2" id="KW-0732">Signal</keyword>
<dbReference type="EMBL" id="JACOFZ010000002">
    <property type="protein sequence ID" value="MBC3881377.1"/>
    <property type="molecule type" value="Genomic_DNA"/>
</dbReference>
<gene>
    <name evidence="3" type="ORF">H8K36_08345</name>
</gene>
<proteinExistence type="predicted"/>
<feature type="region of interest" description="Disordered" evidence="1">
    <location>
        <begin position="85"/>
        <end position="104"/>
    </location>
</feature>
<dbReference type="Proteomes" id="UP000627446">
    <property type="component" value="Unassembled WGS sequence"/>
</dbReference>